<evidence type="ECO:0000256" key="4">
    <source>
        <dbReference type="ARBA" id="ARBA00023125"/>
    </source>
</evidence>
<feature type="non-terminal residue" evidence="9">
    <location>
        <position position="120"/>
    </location>
</feature>
<proteinExistence type="inferred from homology"/>
<evidence type="ECO:0000256" key="2">
    <source>
        <dbReference type="ARBA" id="ARBA00022490"/>
    </source>
</evidence>
<evidence type="ECO:0000259" key="8">
    <source>
        <dbReference type="Pfam" id="PF20772"/>
    </source>
</evidence>
<evidence type="ECO:0000256" key="3">
    <source>
        <dbReference type="ARBA" id="ARBA00023015"/>
    </source>
</evidence>
<dbReference type="GO" id="GO:0003677">
    <property type="term" value="F:DNA binding"/>
    <property type="evidence" value="ECO:0007669"/>
    <property type="project" value="UniProtKB-KW"/>
</dbReference>
<sequence length="120" mass="13117">MAGHSHWKQIKERKGKADERRGAEFSKLLRAVTVQAKQEKNPDFNPGLRAAVERARTGGVPRENIERAIEKAASGEGTTEEIILEAYGPGGTALVIQALTDNKNRTIQEIKNILKDGGGR</sequence>
<comment type="similarity">
    <text evidence="1">Belongs to the TACO1 family.</text>
</comment>
<dbReference type="PANTHER" id="PTHR12532">
    <property type="entry name" value="TRANSLATIONAL ACTIVATOR OF CYTOCHROME C OXIDASE 1"/>
    <property type="match status" value="1"/>
</dbReference>
<dbReference type="SUPFAM" id="SSF75625">
    <property type="entry name" value="YebC-like"/>
    <property type="match status" value="1"/>
</dbReference>
<dbReference type="InterPro" id="IPR017856">
    <property type="entry name" value="Integrase-like_N"/>
</dbReference>
<protein>
    <submittedName>
        <fullName evidence="9">Transcriptional regulator</fullName>
    </submittedName>
</protein>
<dbReference type="GO" id="GO:0005829">
    <property type="term" value="C:cytosol"/>
    <property type="evidence" value="ECO:0007669"/>
    <property type="project" value="TreeGrafter"/>
</dbReference>
<dbReference type="InterPro" id="IPR029072">
    <property type="entry name" value="YebC-like"/>
</dbReference>
<dbReference type="Proteomes" id="UP000034600">
    <property type="component" value="Unassembled WGS sequence"/>
</dbReference>
<dbReference type="AlphaFoldDB" id="A0A0G1UY00"/>
<comment type="caution">
    <text evidence="9">The sequence shown here is derived from an EMBL/GenBank/DDBJ whole genome shotgun (WGS) entry which is preliminary data.</text>
</comment>
<feature type="region of interest" description="Disordered" evidence="6">
    <location>
        <begin position="1"/>
        <end position="22"/>
    </location>
</feature>
<dbReference type="FunFam" id="1.10.10.200:FF:000002">
    <property type="entry name" value="Probable transcriptional regulatory protein CLM62_37755"/>
    <property type="match status" value="1"/>
</dbReference>
<dbReference type="InterPro" id="IPR026564">
    <property type="entry name" value="Transcrip_reg_TACO1-like_dom3"/>
</dbReference>
<dbReference type="InterPro" id="IPR048300">
    <property type="entry name" value="TACO1_YebC-like_2nd/3rd_dom"/>
</dbReference>
<name>A0A0G1UY00_9BACT</name>
<keyword evidence="2" id="KW-0963">Cytoplasm</keyword>
<dbReference type="Gene3D" id="3.30.70.980">
    <property type="match status" value="1"/>
</dbReference>
<dbReference type="Pfam" id="PF01709">
    <property type="entry name" value="Transcrip_reg"/>
    <property type="match status" value="1"/>
</dbReference>
<feature type="compositionally biased region" description="Basic and acidic residues" evidence="6">
    <location>
        <begin position="9"/>
        <end position="22"/>
    </location>
</feature>
<evidence type="ECO:0000256" key="1">
    <source>
        <dbReference type="ARBA" id="ARBA00008724"/>
    </source>
</evidence>
<feature type="domain" description="TACO1/YebC-like N-terminal" evidence="8">
    <location>
        <begin position="5"/>
        <end position="74"/>
    </location>
</feature>
<gene>
    <name evidence="9" type="ORF">UY32_C0010G0012</name>
</gene>
<dbReference type="Gene3D" id="1.10.10.200">
    <property type="match status" value="1"/>
</dbReference>
<dbReference type="InterPro" id="IPR002876">
    <property type="entry name" value="Transcrip_reg_TACO1-like"/>
</dbReference>
<keyword evidence="5" id="KW-0804">Transcription</keyword>
<dbReference type="EMBL" id="LCPO01000010">
    <property type="protein sequence ID" value="KKU98951.1"/>
    <property type="molecule type" value="Genomic_DNA"/>
</dbReference>
<evidence type="ECO:0000256" key="5">
    <source>
        <dbReference type="ARBA" id="ARBA00023163"/>
    </source>
</evidence>
<evidence type="ECO:0000259" key="7">
    <source>
        <dbReference type="Pfam" id="PF01709"/>
    </source>
</evidence>
<keyword evidence="4" id="KW-0238">DNA-binding</keyword>
<keyword evidence="3" id="KW-0805">Transcription regulation</keyword>
<dbReference type="Pfam" id="PF20772">
    <property type="entry name" value="TACO1_YebC_N"/>
    <property type="match status" value="1"/>
</dbReference>
<organism evidence="9 10">
    <name type="scientific">Candidatus Jorgensenbacteria bacterium GW2011_GWC1_48_8</name>
    <dbReference type="NCBI Taxonomy" id="1618666"/>
    <lineage>
        <taxon>Bacteria</taxon>
        <taxon>Candidatus Joergenseniibacteriota</taxon>
    </lineage>
</organism>
<evidence type="ECO:0000313" key="10">
    <source>
        <dbReference type="Proteomes" id="UP000034600"/>
    </source>
</evidence>
<feature type="domain" description="TACO1/YebC-like second and third" evidence="7">
    <location>
        <begin position="80"/>
        <end position="119"/>
    </location>
</feature>
<dbReference type="PANTHER" id="PTHR12532:SF6">
    <property type="entry name" value="TRANSCRIPTIONAL REGULATORY PROTEIN YEBC-RELATED"/>
    <property type="match status" value="1"/>
</dbReference>
<accession>A0A0G1UY00</accession>
<evidence type="ECO:0000256" key="6">
    <source>
        <dbReference type="SAM" id="MobiDB-lite"/>
    </source>
</evidence>
<evidence type="ECO:0000313" key="9">
    <source>
        <dbReference type="EMBL" id="KKU98951.1"/>
    </source>
</evidence>
<dbReference type="InterPro" id="IPR049083">
    <property type="entry name" value="TACO1_YebC_N"/>
</dbReference>
<reference evidence="9 10" key="1">
    <citation type="journal article" date="2015" name="Nature">
        <title>rRNA introns, odd ribosomes, and small enigmatic genomes across a large radiation of phyla.</title>
        <authorList>
            <person name="Brown C.T."/>
            <person name="Hug L.A."/>
            <person name="Thomas B.C."/>
            <person name="Sharon I."/>
            <person name="Castelle C.J."/>
            <person name="Singh A."/>
            <person name="Wilkins M.J."/>
            <person name="Williams K.H."/>
            <person name="Banfield J.F."/>
        </authorList>
    </citation>
    <scope>NUCLEOTIDE SEQUENCE [LARGE SCALE GENOMIC DNA]</scope>
</reference>